<organism evidence="3 4">
    <name type="scientific">Corynebacterium cystitidis DSM 20524</name>
    <dbReference type="NCBI Taxonomy" id="1121357"/>
    <lineage>
        <taxon>Bacteria</taxon>
        <taxon>Bacillati</taxon>
        <taxon>Actinomycetota</taxon>
        <taxon>Actinomycetes</taxon>
        <taxon>Mycobacteriales</taxon>
        <taxon>Corynebacteriaceae</taxon>
        <taxon>Corynebacterium</taxon>
    </lineage>
</organism>
<protein>
    <submittedName>
        <fullName evidence="3">X-Pro dipeptidyl-peptidase C-terminal non-catalytic domain-containing protein</fullName>
    </submittedName>
</protein>
<evidence type="ECO:0000259" key="2">
    <source>
        <dbReference type="Pfam" id="PF08530"/>
    </source>
</evidence>
<dbReference type="InterPro" id="IPR013736">
    <property type="entry name" value="Xaa-Pro_dipept_C"/>
</dbReference>
<dbReference type="EMBL" id="FOGQ01000002">
    <property type="protein sequence ID" value="SER62724.1"/>
    <property type="molecule type" value="Genomic_DNA"/>
</dbReference>
<gene>
    <name evidence="3" type="ORF">SAMN05661109_00634</name>
</gene>
<sequence>MPAGQWVDVSFPMTGIGYKVPAGHVLRVALSTAYWPWIWPQGTDNPIEVSPSGSHIEVPVRTAGVTELDQKVVFDGPVQPEPVDVQYPEHGRGGVRRPERVVSTDAVKSETLLEVDPSYGGTRIYPDGLHYDEDTIERYWIQDDDPTTARTESIWKVGLARPDMGWKTSLEATTRITCDASKFYVTSIITCWEGEEEFFHREWNTEIKRTAS</sequence>
<evidence type="ECO:0000313" key="3">
    <source>
        <dbReference type="EMBL" id="SER62724.1"/>
    </source>
</evidence>
<dbReference type="STRING" id="1121357.SAMN05661109_00634"/>
<reference evidence="4" key="1">
    <citation type="submission" date="2016-10" db="EMBL/GenBank/DDBJ databases">
        <authorList>
            <person name="Varghese N."/>
            <person name="Submissions S."/>
        </authorList>
    </citation>
    <scope>NUCLEOTIDE SEQUENCE [LARGE SCALE GENOMIC DNA]</scope>
    <source>
        <strain evidence="4">DSM 20524</strain>
    </source>
</reference>
<dbReference type="AlphaFoldDB" id="A0A1H9QQK9"/>
<dbReference type="InterPro" id="IPR008979">
    <property type="entry name" value="Galactose-bd-like_sf"/>
</dbReference>
<feature type="compositionally biased region" description="Basic and acidic residues" evidence="1">
    <location>
        <begin position="87"/>
        <end position="98"/>
    </location>
</feature>
<dbReference type="Pfam" id="PF08530">
    <property type="entry name" value="PepX_C"/>
    <property type="match status" value="1"/>
</dbReference>
<proteinExistence type="predicted"/>
<dbReference type="GO" id="GO:0008239">
    <property type="term" value="F:dipeptidyl-peptidase activity"/>
    <property type="evidence" value="ECO:0007669"/>
    <property type="project" value="InterPro"/>
</dbReference>
<evidence type="ECO:0000313" key="4">
    <source>
        <dbReference type="Proteomes" id="UP000198929"/>
    </source>
</evidence>
<evidence type="ECO:0000256" key="1">
    <source>
        <dbReference type="SAM" id="MobiDB-lite"/>
    </source>
</evidence>
<keyword evidence="4" id="KW-1185">Reference proteome</keyword>
<dbReference type="Gene3D" id="2.60.120.260">
    <property type="entry name" value="Galactose-binding domain-like"/>
    <property type="match status" value="1"/>
</dbReference>
<dbReference type="SUPFAM" id="SSF49785">
    <property type="entry name" value="Galactose-binding domain-like"/>
    <property type="match status" value="1"/>
</dbReference>
<accession>A0A1H9QQK9</accession>
<dbReference type="Proteomes" id="UP000198929">
    <property type="component" value="Unassembled WGS sequence"/>
</dbReference>
<feature type="domain" description="Xaa-Pro dipeptidyl-peptidase C-terminal" evidence="2">
    <location>
        <begin position="2"/>
        <end position="54"/>
    </location>
</feature>
<feature type="region of interest" description="Disordered" evidence="1">
    <location>
        <begin position="79"/>
        <end position="98"/>
    </location>
</feature>
<name>A0A1H9QQK9_9CORY</name>
<dbReference type="RefSeq" id="WP_092256052.1">
    <property type="nucleotide sequence ID" value="NZ_CP047199.1"/>
</dbReference>